<protein>
    <submittedName>
        <fullName evidence="2">Uncharacterized protein</fullName>
    </submittedName>
</protein>
<sequence>MNYLEIQQENIRMHQLKLKQQQARSRSKSNIIQQSKIDEEFKEEFDMKQQEIEQEQLTISKIEFQEETQQQQQQQQQQIAESNIKQSKPFSYIDQQNLELEKIKHQMIEQQQQLDRQIYAAKNLAQIGLLEGKNRIEKELILLKNKNNKHFNEDYAISLLNKHQSKYEYELPFLYNQKIQHDQLYRDNLLDKVHLNAQSKLIPISNKHTQNPSKYLGNFQQQQNQARSKSISQQSKQNYHTQLLDLQKSKQKDALSQLLLEYHE</sequence>
<keyword evidence="3" id="KW-1185">Reference proteome</keyword>
<proteinExistence type="predicted"/>
<name>A0A8S1MK42_9CILI</name>
<accession>A0A8S1MK42</accession>
<keyword evidence="1" id="KW-0175">Coiled coil</keyword>
<evidence type="ECO:0000313" key="3">
    <source>
        <dbReference type="Proteomes" id="UP000692954"/>
    </source>
</evidence>
<evidence type="ECO:0000256" key="1">
    <source>
        <dbReference type="SAM" id="Coils"/>
    </source>
</evidence>
<evidence type="ECO:0000313" key="2">
    <source>
        <dbReference type="EMBL" id="CAD8081147.1"/>
    </source>
</evidence>
<dbReference type="Proteomes" id="UP000692954">
    <property type="component" value="Unassembled WGS sequence"/>
</dbReference>
<organism evidence="2 3">
    <name type="scientific">Paramecium sonneborni</name>
    <dbReference type="NCBI Taxonomy" id="65129"/>
    <lineage>
        <taxon>Eukaryota</taxon>
        <taxon>Sar</taxon>
        <taxon>Alveolata</taxon>
        <taxon>Ciliophora</taxon>
        <taxon>Intramacronucleata</taxon>
        <taxon>Oligohymenophorea</taxon>
        <taxon>Peniculida</taxon>
        <taxon>Parameciidae</taxon>
        <taxon>Paramecium</taxon>
    </lineage>
</organism>
<gene>
    <name evidence="2" type="ORF">PSON_ATCC_30995.1.T0410256</name>
</gene>
<reference evidence="2" key="1">
    <citation type="submission" date="2021-01" db="EMBL/GenBank/DDBJ databases">
        <authorList>
            <consortium name="Genoscope - CEA"/>
            <person name="William W."/>
        </authorList>
    </citation>
    <scope>NUCLEOTIDE SEQUENCE</scope>
</reference>
<feature type="coiled-coil region" evidence="1">
    <location>
        <begin position="65"/>
        <end position="153"/>
    </location>
</feature>
<dbReference type="EMBL" id="CAJJDN010000041">
    <property type="protein sequence ID" value="CAD8081147.1"/>
    <property type="molecule type" value="Genomic_DNA"/>
</dbReference>
<dbReference type="AlphaFoldDB" id="A0A8S1MK42"/>
<comment type="caution">
    <text evidence="2">The sequence shown here is derived from an EMBL/GenBank/DDBJ whole genome shotgun (WGS) entry which is preliminary data.</text>
</comment>